<protein>
    <submittedName>
        <fullName evidence="3">Fructose-bisphosphate aldolase, class II family</fullName>
    </submittedName>
</protein>
<proteinExistence type="predicted"/>
<dbReference type="EMBL" id="DF820456">
    <property type="protein sequence ID" value="GAK50761.1"/>
    <property type="molecule type" value="Genomic_DNA"/>
</dbReference>
<keyword evidence="2" id="KW-0479">Metal-binding</keyword>
<dbReference type="PANTHER" id="PTHR30304">
    <property type="entry name" value="D-TAGATOSE-1,6-BISPHOSPHATE ALDOLASE"/>
    <property type="match status" value="1"/>
</dbReference>
<dbReference type="Pfam" id="PF01116">
    <property type="entry name" value="F_bP_aldolase"/>
    <property type="match status" value="1"/>
</dbReference>
<dbReference type="InterPro" id="IPR013785">
    <property type="entry name" value="Aldolase_TIM"/>
</dbReference>
<dbReference type="HOGENOM" id="CLU_040088_1_0_0"/>
<dbReference type="GO" id="GO:0016832">
    <property type="term" value="F:aldehyde-lyase activity"/>
    <property type="evidence" value="ECO:0007669"/>
    <property type="project" value="InterPro"/>
</dbReference>
<dbReference type="InterPro" id="IPR050246">
    <property type="entry name" value="Class_II_FBP_aldolase"/>
</dbReference>
<comment type="cofactor">
    <cofactor evidence="2">
        <name>Zn(2+)</name>
        <dbReference type="ChEBI" id="CHEBI:29105"/>
    </cofactor>
    <text evidence="2">Binds 2 Zn(2+) ions per subunit. One is catalytic and the other provides a structural contribution.</text>
</comment>
<dbReference type="Gene3D" id="3.20.20.70">
    <property type="entry name" value="Aldolase class I"/>
    <property type="match status" value="1"/>
</dbReference>
<feature type="binding site" evidence="2">
    <location>
        <position position="230"/>
    </location>
    <ligand>
        <name>Zn(2+)</name>
        <dbReference type="ChEBI" id="CHEBI:29105"/>
        <label>1</label>
        <note>catalytic</note>
    </ligand>
</feature>
<dbReference type="PIRSF" id="PIRSF001359">
    <property type="entry name" value="F_bP_aldolase_II"/>
    <property type="match status" value="1"/>
</dbReference>
<dbReference type="GO" id="GO:0008270">
    <property type="term" value="F:zinc ion binding"/>
    <property type="evidence" value="ECO:0007669"/>
    <property type="project" value="InterPro"/>
</dbReference>
<dbReference type="SUPFAM" id="SSF51569">
    <property type="entry name" value="Aldolase"/>
    <property type="match status" value="1"/>
</dbReference>
<feature type="binding site" evidence="2">
    <location>
        <position position="91"/>
    </location>
    <ligand>
        <name>Zn(2+)</name>
        <dbReference type="ChEBI" id="CHEBI:29105"/>
        <label>1</label>
        <note>catalytic</note>
    </ligand>
</feature>
<sequence length="298" mass="32496">MSDVNRLMQRAWKQGIVIPAFNIPYLPMMQPVVQALKDTNTFALIEVAHIEWMTFEVESLEAVHAEYQKHKTPRHTRLHLDHVPVISESDHPVDYKEIIARAIAVGYDSVMVDGSKVSLEENIAATKTVTQMAHAAGVAVEAELGSIVRLGSGTLPPYEELFASKQGFTVPDEAERFVKETGVDWLSVSIGSIHGSISSVAKKEKKLAANLDIEHLTTLNTRLGIPLVLHGGSGIPRETVRKAIQHGIAKINIGFIIRAPYEALKAESTSKAQEGVYKTVIEVIDDLGARGSAAHITG</sequence>
<feature type="binding site" evidence="2">
    <location>
        <position position="194"/>
    </location>
    <ligand>
        <name>Zn(2+)</name>
        <dbReference type="ChEBI" id="CHEBI:29105"/>
        <label>1</label>
        <note>catalytic</note>
    </ligand>
</feature>
<accession>A0A0S6VY15</accession>
<feature type="binding site" evidence="2">
    <location>
        <position position="113"/>
    </location>
    <ligand>
        <name>Zn(2+)</name>
        <dbReference type="ChEBI" id="CHEBI:29105"/>
        <label>2</label>
    </ligand>
</feature>
<evidence type="ECO:0000256" key="2">
    <source>
        <dbReference type="PIRSR" id="PIRSR001359-3"/>
    </source>
</evidence>
<reference evidence="3" key="1">
    <citation type="journal article" date="2015" name="PeerJ">
        <title>First genomic representation of candidate bacterial phylum KSB3 points to enhanced environmental sensing as a trigger of wastewater bulking.</title>
        <authorList>
            <person name="Sekiguchi Y."/>
            <person name="Ohashi A."/>
            <person name="Parks D.H."/>
            <person name="Yamauchi T."/>
            <person name="Tyson G.W."/>
            <person name="Hugenholtz P."/>
        </authorList>
    </citation>
    <scope>NUCLEOTIDE SEQUENCE [LARGE SCALE GENOMIC DNA]</scope>
</reference>
<dbReference type="STRING" id="1499966.U14_02002"/>
<dbReference type="PANTHER" id="PTHR30304:SF0">
    <property type="entry name" value="D-TAGATOSE-1,6-BISPHOSPHATE ALDOLASE SUBUNIT GATY-RELATED"/>
    <property type="match status" value="1"/>
</dbReference>
<gene>
    <name evidence="3" type="ORF">U14_02002</name>
</gene>
<organism evidence="3">
    <name type="scientific">Candidatus Moduliflexus flocculans</name>
    <dbReference type="NCBI Taxonomy" id="1499966"/>
    <lineage>
        <taxon>Bacteria</taxon>
        <taxon>Candidatus Moduliflexota</taxon>
        <taxon>Candidatus Moduliflexia</taxon>
        <taxon>Candidatus Moduliflexales</taxon>
        <taxon>Candidatus Moduliflexaceae</taxon>
    </lineage>
</organism>
<dbReference type="Proteomes" id="UP000030700">
    <property type="component" value="Unassembled WGS sequence"/>
</dbReference>
<feature type="binding site" evidence="2">
    <location>
        <position position="143"/>
    </location>
    <ligand>
        <name>Zn(2+)</name>
        <dbReference type="ChEBI" id="CHEBI:29105"/>
        <label>2</label>
    </ligand>
</feature>
<evidence type="ECO:0000313" key="3">
    <source>
        <dbReference type="EMBL" id="GAK50761.1"/>
    </source>
</evidence>
<evidence type="ECO:0000313" key="4">
    <source>
        <dbReference type="Proteomes" id="UP000030700"/>
    </source>
</evidence>
<dbReference type="GO" id="GO:0005975">
    <property type="term" value="P:carbohydrate metabolic process"/>
    <property type="evidence" value="ECO:0007669"/>
    <property type="project" value="InterPro"/>
</dbReference>
<keyword evidence="4" id="KW-1185">Reference proteome</keyword>
<feature type="active site" description="Proton donor" evidence="1">
    <location>
        <position position="90"/>
    </location>
</feature>
<dbReference type="InterPro" id="IPR000771">
    <property type="entry name" value="FBA_II"/>
</dbReference>
<evidence type="ECO:0000256" key="1">
    <source>
        <dbReference type="PIRSR" id="PIRSR001359-1"/>
    </source>
</evidence>
<keyword evidence="2" id="KW-0862">Zinc</keyword>
<name>A0A0S6VY15_9BACT</name>
<dbReference type="AlphaFoldDB" id="A0A0S6VY15"/>